<feature type="chain" id="PRO_5022961175" evidence="2">
    <location>
        <begin position="30"/>
        <end position="70"/>
    </location>
</feature>
<dbReference type="AlphaFoldDB" id="A0A5C6XHU8"/>
<evidence type="ECO:0000256" key="1">
    <source>
        <dbReference type="SAM" id="MobiDB-lite"/>
    </source>
</evidence>
<comment type="caution">
    <text evidence="3">The sequence shown here is derived from an EMBL/GenBank/DDBJ whole genome shotgun (WGS) entry which is preliminary data.</text>
</comment>
<reference evidence="3 4" key="1">
    <citation type="submission" date="2019-08" db="EMBL/GenBank/DDBJ databases">
        <title>Bradymonadales sp. TMQ2.</title>
        <authorList>
            <person name="Liang Q."/>
        </authorList>
    </citation>
    <scope>NUCLEOTIDE SEQUENCE [LARGE SCALE GENOMIC DNA]</scope>
    <source>
        <strain evidence="3 4">TMQ2</strain>
    </source>
</reference>
<feature type="region of interest" description="Disordered" evidence="1">
    <location>
        <begin position="28"/>
        <end position="70"/>
    </location>
</feature>
<gene>
    <name evidence="3" type="ORF">FRC96_08795</name>
</gene>
<feature type="signal peptide" evidence="2">
    <location>
        <begin position="1"/>
        <end position="29"/>
    </location>
</feature>
<dbReference type="EMBL" id="VOSL01000043">
    <property type="protein sequence ID" value="TXD36811.1"/>
    <property type="molecule type" value="Genomic_DNA"/>
</dbReference>
<keyword evidence="2" id="KW-0732">Signal</keyword>
<organism evidence="3 4">
    <name type="scientific">Lujinxingia vulgaris</name>
    <dbReference type="NCBI Taxonomy" id="2600176"/>
    <lineage>
        <taxon>Bacteria</taxon>
        <taxon>Deltaproteobacteria</taxon>
        <taxon>Bradymonadales</taxon>
        <taxon>Lujinxingiaceae</taxon>
        <taxon>Lujinxingia</taxon>
    </lineage>
</organism>
<name>A0A5C6XHU8_9DELT</name>
<dbReference type="Proteomes" id="UP000321046">
    <property type="component" value="Unassembled WGS sequence"/>
</dbReference>
<evidence type="ECO:0000313" key="4">
    <source>
        <dbReference type="Proteomes" id="UP000321046"/>
    </source>
</evidence>
<sequence length="70" mass="7537">MMTMLFKFRRAFAALLSLMVWGASAPAMAHHTGDDEGGDEIAHHTDDDGEAEVDARLAHHTDDDGEAEAA</sequence>
<evidence type="ECO:0000313" key="3">
    <source>
        <dbReference type="EMBL" id="TXD36811.1"/>
    </source>
</evidence>
<evidence type="ECO:0000256" key="2">
    <source>
        <dbReference type="SAM" id="SignalP"/>
    </source>
</evidence>
<protein>
    <submittedName>
        <fullName evidence="3">Uncharacterized protein</fullName>
    </submittedName>
</protein>
<accession>A0A5C6XHU8</accession>
<proteinExistence type="predicted"/>
<feature type="compositionally biased region" description="Basic and acidic residues" evidence="1">
    <location>
        <begin position="53"/>
        <end position="62"/>
    </location>
</feature>